<dbReference type="AlphaFoldDB" id="A0A5J6MNS4"/>
<dbReference type="GO" id="GO:0051082">
    <property type="term" value="F:unfolded protein binding"/>
    <property type="evidence" value="ECO:0007669"/>
    <property type="project" value="InterPro"/>
</dbReference>
<dbReference type="RefSeq" id="WP_151179078.1">
    <property type="nucleotide sequence ID" value="NZ_CP042906.1"/>
</dbReference>
<dbReference type="GO" id="GO:0016530">
    <property type="term" value="F:metallochaperone activity"/>
    <property type="evidence" value="ECO:0007669"/>
    <property type="project" value="TreeGrafter"/>
</dbReference>
<sequence length="220" mass="24159">MYACRILARLLTYPDPDFMAALPAIEGAILAEPAFGARERAGLLSLVRHLRSQDLIEVEEGYVGLFDRVRSLSLHLFEHVHGESRARGQAMVDLMQIYRRQGVELDVNELPDYLPVFLEFLSLLPKAQAIEMLDDAGNVLDALHGRLVKRGSAYATVFQALLTLAGRAPSEPPAELEDESPEAMDRAWEDQAVSFVGAESPQANAGCGKAQTILARMNQG</sequence>
<dbReference type="PANTHER" id="PTHR43680:SF2">
    <property type="entry name" value="NITRATE REDUCTASE MOLYBDENUM COFACTOR ASSEMBLY CHAPERONE NARJ"/>
    <property type="match status" value="1"/>
</dbReference>
<gene>
    <name evidence="2" type="primary">narJ</name>
    <name evidence="2" type="ORF">FRZ44_42850</name>
</gene>
<keyword evidence="3" id="KW-1185">Reference proteome</keyword>
<protein>
    <submittedName>
        <fullName evidence="2">Respiratory nitrate reductase subunit</fullName>
    </submittedName>
</protein>
<evidence type="ECO:0000313" key="2">
    <source>
        <dbReference type="EMBL" id="QEX18973.1"/>
    </source>
</evidence>
<dbReference type="PANTHER" id="PTHR43680">
    <property type="entry name" value="NITRATE REDUCTASE MOLYBDENUM COFACTOR ASSEMBLY CHAPERONE"/>
    <property type="match status" value="1"/>
</dbReference>
<dbReference type="KEGG" id="htq:FRZ44_42850"/>
<dbReference type="InterPro" id="IPR036411">
    <property type="entry name" value="TorD-like_sf"/>
</dbReference>
<dbReference type="NCBIfam" id="TIGR00684">
    <property type="entry name" value="narJ"/>
    <property type="match status" value="1"/>
</dbReference>
<dbReference type="Proteomes" id="UP000326202">
    <property type="component" value="Chromosome"/>
</dbReference>
<dbReference type="GO" id="GO:0042128">
    <property type="term" value="P:nitrate assimilation"/>
    <property type="evidence" value="ECO:0007669"/>
    <property type="project" value="UniProtKB-KW"/>
</dbReference>
<evidence type="ECO:0000313" key="3">
    <source>
        <dbReference type="Proteomes" id="UP000326202"/>
    </source>
</evidence>
<keyword evidence="1" id="KW-0534">Nitrate assimilation</keyword>
<dbReference type="Pfam" id="PF02613">
    <property type="entry name" value="Nitrate_red_del"/>
    <property type="match status" value="1"/>
</dbReference>
<evidence type="ECO:0000256" key="1">
    <source>
        <dbReference type="ARBA" id="ARBA00023063"/>
    </source>
</evidence>
<dbReference type="OrthoDB" id="8478585at2"/>
<organism evidence="2 3">
    <name type="scientific">Hypericibacter terrae</name>
    <dbReference type="NCBI Taxonomy" id="2602015"/>
    <lineage>
        <taxon>Bacteria</taxon>
        <taxon>Pseudomonadati</taxon>
        <taxon>Pseudomonadota</taxon>
        <taxon>Alphaproteobacteria</taxon>
        <taxon>Rhodospirillales</taxon>
        <taxon>Dongiaceae</taxon>
        <taxon>Hypericibacter</taxon>
    </lineage>
</organism>
<dbReference type="InterPro" id="IPR020945">
    <property type="entry name" value="DMSO/NO3_reduct_chaperone"/>
</dbReference>
<proteinExistence type="predicted"/>
<dbReference type="SUPFAM" id="SSF89155">
    <property type="entry name" value="TorD-like"/>
    <property type="match status" value="1"/>
</dbReference>
<dbReference type="EMBL" id="CP042906">
    <property type="protein sequence ID" value="QEX18973.1"/>
    <property type="molecule type" value="Genomic_DNA"/>
</dbReference>
<dbReference type="InterPro" id="IPR003765">
    <property type="entry name" value="NO3_reductase_chaperone_NarJ"/>
</dbReference>
<reference evidence="2 3" key="1">
    <citation type="submission" date="2019-08" db="EMBL/GenBank/DDBJ databases">
        <title>Hyperibacter terrae gen. nov., sp. nov. and Hyperibacter viscosus sp. nov., two new members in the family Rhodospirillaceae isolated from the rhizosphere of Hypericum perforatum.</title>
        <authorList>
            <person name="Noviana Z."/>
        </authorList>
    </citation>
    <scope>NUCLEOTIDE SEQUENCE [LARGE SCALE GENOMIC DNA]</scope>
    <source>
        <strain evidence="2 3">R5913</strain>
    </source>
</reference>
<dbReference type="Gene3D" id="1.10.3480.10">
    <property type="entry name" value="TorD-like"/>
    <property type="match status" value="1"/>
</dbReference>
<accession>A0A5J6MNS4</accession>
<dbReference type="GO" id="GO:0051131">
    <property type="term" value="P:chaperone-mediated protein complex assembly"/>
    <property type="evidence" value="ECO:0007669"/>
    <property type="project" value="InterPro"/>
</dbReference>
<name>A0A5J6MNS4_9PROT</name>